<dbReference type="InterPro" id="IPR035080">
    <property type="entry name" value="Lact_bio_phlase-like_N"/>
</dbReference>
<dbReference type="Gene3D" id="2.60.40.10">
    <property type="entry name" value="Immunoglobulins"/>
    <property type="match status" value="1"/>
</dbReference>
<organism evidence="3 4">
    <name type="scientific">Cutibacterium modestum HL044PA1</name>
    <dbReference type="NCBI Taxonomy" id="765109"/>
    <lineage>
        <taxon>Bacteria</taxon>
        <taxon>Bacillati</taxon>
        <taxon>Actinomycetota</taxon>
        <taxon>Actinomycetes</taxon>
        <taxon>Propionibacteriales</taxon>
        <taxon>Propionibacteriaceae</taxon>
        <taxon>Cutibacterium</taxon>
        <taxon>Cutibacterium modestum</taxon>
    </lineage>
</organism>
<sequence>MILAVRGFDDVALDTWGALVGQHGEGWHPMFWGEEMMVVTFPHGQKDDEVHSGQRSGQLASHAFGHGAESGVSKAFPVTFFSACTAPENPPTPSPWRPDPSLENQVHLNRRSSFNDDPRTCHPTVEEGMDEELTTIIECLGADAVRNSDGTSLPKIVSELGTKVYSTWFCARGDEVWALDHLDEHVSLYLCSDRVPAFEDGPLKIHIMRGFFAEQVRPDTDVDIKRWWQVRDRTTGGVVESWTVSGEGVDCVVTAPATAGHVYTVTFLAAQLWDTTQMYNYTTNHWENDPTRRKEHPFDVVYPATWNHVQESLSDWLDAHPEVDVVRFTTFFYHFTLYFNQQAKEKFVDWFGYSASVSVPLMEAFEAETGWRVDPEDFVDAGYHNSSFRPPSRFLLAWIDFVSRFVTNRVRRLVEICHDKGREAMMFLGDNWIGTEPYGELFATTGIDAVVGSVGSAATCRMISDIPGVRYTEGRFLPYFFPDVFNDKGDPVGEANTSWVQARRAIVRKPLDRIGYGGDLSLANQKPDFMDRIAQICQESRDIWERSGGKTPRTAPFRVGILNCWGARRTWMTHMVAHALYYKQAAPCLGVVEALAGLPFDIDWLDFDDIRDGVPEAIGVLINTGAAGTAFSGAQEWADVAVQATVRTFVARGGGFIGVGEPSYWPGDGACFRLSDVLGVDREIGWSLSTDRYPNVVDSHFITEGLSLDVGPLAPEIVPVCEDTEVLELEDGSIRAAVHTLGEGRAVYLAGLPYTVENSRLLHRAIWWAAGRDKEFAAEYVAADPRVETAWYDEAGLLLATNVSFGEVTTTIAGLTDEVTLAPGGSAWIKI</sequence>
<accession>A0ABP2K482</accession>
<protein>
    <submittedName>
        <fullName evidence="3">1,3-beta-galactosyl-N-acetylhexosamine phosphorylase</fullName>
        <ecNumber evidence="3">2.4.1.211</ecNumber>
    </submittedName>
</protein>
<feature type="domain" description="Lacto-N-biose phosphorylase-like N-terminal TIM barrel" evidence="1">
    <location>
        <begin position="125"/>
        <end position="554"/>
    </location>
</feature>
<dbReference type="InterPro" id="IPR029062">
    <property type="entry name" value="Class_I_gatase-like"/>
</dbReference>
<dbReference type="InterPro" id="IPR013783">
    <property type="entry name" value="Ig-like_fold"/>
</dbReference>
<evidence type="ECO:0000259" key="1">
    <source>
        <dbReference type="Pfam" id="PF09508"/>
    </source>
</evidence>
<dbReference type="GO" id="GO:0050500">
    <property type="term" value="F:1,3-beta-galactosyl-N-acetylhexosamine phosphorylase activity"/>
    <property type="evidence" value="ECO:0007669"/>
    <property type="project" value="UniProtKB-EC"/>
</dbReference>
<gene>
    <name evidence="3" type="primary">gnpA</name>
    <name evidence="3" type="ORF">HMPREF9607_02175</name>
</gene>
<reference evidence="3" key="1">
    <citation type="submission" date="2010-08" db="EMBL/GenBank/DDBJ databases">
        <authorList>
            <person name="Weinstock G."/>
            <person name="Sodergren E."/>
            <person name="Clifton S."/>
            <person name="Fulton L."/>
            <person name="Fulton B."/>
            <person name="Courtney L."/>
            <person name="Fronick C."/>
            <person name="Harrison M."/>
            <person name="Strong C."/>
            <person name="Farmer C."/>
            <person name="Delahaunty K."/>
            <person name="Markovic C."/>
            <person name="Hall O."/>
            <person name="Minx P."/>
            <person name="Tomlinson C."/>
            <person name="Mitreva M."/>
            <person name="Hou S."/>
            <person name="Chen J."/>
            <person name="Wollam A."/>
            <person name="Pepin K.H."/>
            <person name="Johnson M."/>
            <person name="Bhonagiri V."/>
            <person name="Zhang X."/>
            <person name="Suruliraj S."/>
            <person name="Warren W."/>
            <person name="Chinwalla A."/>
            <person name="Mardis E.R."/>
            <person name="Wilson R.K."/>
        </authorList>
    </citation>
    <scope>NUCLEOTIDE SEQUENCE [LARGE SCALE GENOMIC DNA]</scope>
    <source>
        <strain evidence="3">HL044PA1</strain>
    </source>
</reference>
<keyword evidence="4" id="KW-1185">Reference proteome</keyword>
<name>A0ABP2K482_9ACTN</name>
<proteinExistence type="predicted"/>
<evidence type="ECO:0000313" key="4">
    <source>
        <dbReference type="Proteomes" id="UP000003179"/>
    </source>
</evidence>
<dbReference type="Pfam" id="PF17385">
    <property type="entry name" value="LBP_M"/>
    <property type="match status" value="1"/>
</dbReference>
<evidence type="ECO:0000259" key="2">
    <source>
        <dbReference type="Pfam" id="PF17385"/>
    </source>
</evidence>
<dbReference type="Gene3D" id="3.20.20.80">
    <property type="entry name" value="Glycosidases"/>
    <property type="match status" value="1"/>
</dbReference>
<comment type="caution">
    <text evidence="3">The sequence shown here is derived from an EMBL/GenBank/DDBJ whole genome shotgun (WGS) entry which is preliminary data.</text>
</comment>
<keyword evidence="3" id="KW-0328">Glycosyltransferase</keyword>
<dbReference type="EC" id="2.4.1.211" evidence="3"/>
<dbReference type="Proteomes" id="UP000003179">
    <property type="component" value="Unassembled WGS sequence"/>
</dbReference>
<dbReference type="InterPro" id="IPR012711">
    <property type="entry name" value="Lacto-N-biose_phosphorylase"/>
</dbReference>
<dbReference type="NCBIfam" id="TIGR02336">
    <property type="entry name" value="1,3-beta-galactosyl-N-acetylhexosamine phosphorylase"/>
    <property type="match status" value="1"/>
</dbReference>
<feature type="domain" description="Lacto-N-biose phosphorylase central" evidence="2">
    <location>
        <begin position="558"/>
        <end position="773"/>
    </location>
</feature>
<evidence type="ECO:0000313" key="3">
    <source>
        <dbReference type="EMBL" id="EFS91668.1"/>
    </source>
</evidence>
<dbReference type="InterPro" id="IPR035363">
    <property type="entry name" value="LBP_M"/>
</dbReference>
<dbReference type="EMBL" id="ADZU01000034">
    <property type="protein sequence ID" value="EFS91668.1"/>
    <property type="molecule type" value="Genomic_DNA"/>
</dbReference>
<dbReference type="Gene3D" id="3.40.50.880">
    <property type="match status" value="1"/>
</dbReference>
<dbReference type="SUPFAM" id="SSF52317">
    <property type="entry name" value="Class I glutamine amidotransferase-like"/>
    <property type="match status" value="1"/>
</dbReference>
<dbReference type="Pfam" id="PF09508">
    <property type="entry name" value="Lact_bio_phlase"/>
    <property type="match status" value="1"/>
</dbReference>
<keyword evidence="3" id="KW-0808">Transferase</keyword>